<dbReference type="Proteomes" id="UP000199408">
    <property type="component" value="Unassembled WGS sequence"/>
</dbReference>
<dbReference type="GO" id="GO:0032259">
    <property type="term" value="P:methylation"/>
    <property type="evidence" value="ECO:0007669"/>
    <property type="project" value="UniProtKB-KW"/>
</dbReference>
<dbReference type="PANTHER" id="PTHR34203">
    <property type="entry name" value="METHYLTRANSFERASE, FKBM FAMILY PROTEIN"/>
    <property type="match status" value="1"/>
</dbReference>
<dbReference type="STRING" id="47864.GA0070560_11589"/>
<reference evidence="3" key="1">
    <citation type="submission" date="2016-06" db="EMBL/GenBank/DDBJ databases">
        <authorList>
            <person name="Varghese N."/>
        </authorList>
    </citation>
    <scope>NUCLEOTIDE SEQUENCE [LARGE SCALE GENOMIC DNA]</scope>
    <source>
        <strain evidence="3">DSM 43171</strain>
    </source>
</reference>
<keyword evidence="3" id="KW-1185">Reference proteome</keyword>
<dbReference type="CDD" id="cd02440">
    <property type="entry name" value="AdoMet_MTases"/>
    <property type="match status" value="1"/>
</dbReference>
<name>A0A1C5IR94_9ACTN</name>
<dbReference type="InterPro" id="IPR006342">
    <property type="entry name" value="FkbM_mtfrase"/>
</dbReference>
<evidence type="ECO:0000259" key="1">
    <source>
        <dbReference type="Pfam" id="PF05050"/>
    </source>
</evidence>
<protein>
    <submittedName>
        <fullName evidence="2">Methyltransferase, FkbM family</fullName>
    </submittedName>
</protein>
<evidence type="ECO:0000313" key="3">
    <source>
        <dbReference type="Proteomes" id="UP000199408"/>
    </source>
</evidence>
<dbReference type="OrthoDB" id="424472at2"/>
<dbReference type="SUPFAM" id="SSF53335">
    <property type="entry name" value="S-adenosyl-L-methionine-dependent methyltransferases"/>
    <property type="match status" value="1"/>
</dbReference>
<evidence type="ECO:0000313" key="2">
    <source>
        <dbReference type="EMBL" id="SCG60868.1"/>
    </source>
</evidence>
<dbReference type="InterPro" id="IPR029063">
    <property type="entry name" value="SAM-dependent_MTases_sf"/>
</dbReference>
<gene>
    <name evidence="2" type="ORF">GA0070560_11589</name>
</gene>
<proteinExistence type="predicted"/>
<dbReference type="PANTHER" id="PTHR34203:SF15">
    <property type="entry name" value="SLL1173 PROTEIN"/>
    <property type="match status" value="1"/>
</dbReference>
<dbReference type="GO" id="GO:0008168">
    <property type="term" value="F:methyltransferase activity"/>
    <property type="evidence" value="ECO:0007669"/>
    <property type="project" value="UniProtKB-KW"/>
</dbReference>
<keyword evidence="2" id="KW-0489">Methyltransferase</keyword>
<dbReference type="NCBIfam" id="TIGR01444">
    <property type="entry name" value="fkbM_fam"/>
    <property type="match status" value="1"/>
</dbReference>
<dbReference type="AlphaFoldDB" id="A0A1C5IR94"/>
<dbReference type="InterPro" id="IPR052514">
    <property type="entry name" value="SAM-dependent_MTase"/>
</dbReference>
<feature type="domain" description="Methyltransferase FkbM" evidence="1">
    <location>
        <begin position="92"/>
        <end position="245"/>
    </location>
</feature>
<dbReference type="RefSeq" id="WP_091299478.1">
    <property type="nucleotide sequence ID" value="NZ_FMDN01000015.1"/>
</dbReference>
<dbReference type="EMBL" id="FMDN01000015">
    <property type="protein sequence ID" value="SCG60868.1"/>
    <property type="molecule type" value="Genomic_DNA"/>
</dbReference>
<dbReference type="Gene3D" id="3.40.50.150">
    <property type="entry name" value="Vaccinia Virus protein VP39"/>
    <property type="match status" value="1"/>
</dbReference>
<keyword evidence="2" id="KW-0808">Transferase</keyword>
<organism evidence="2 3">
    <name type="scientific">Micromonospora halophytica</name>
    <dbReference type="NCBI Taxonomy" id="47864"/>
    <lineage>
        <taxon>Bacteria</taxon>
        <taxon>Bacillati</taxon>
        <taxon>Actinomycetota</taxon>
        <taxon>Actinomycetes</taxon>
        <taxon>Micromonosporales</taxon>
        <taxon>Micromonosporaceae</taxon>
        <taxon>Micromonospora</taxon>
    </lineage>
</organism>
<accession>A0A1C5IR94</accession>
<sequence length="283" mass="30857">MGVLKDAHQVLRFVWRHPANRERRLHAVGRAVRFQVRGRLGLPTVTPIGTGARLWAEIHQSGASKVVYANPPDWAEMRVWRSILRPDSLFIDVGSNIGAYALWAAESGAEVIAVEPDADAAARLRRNIALNGFPIEVLNCALAAEPGTMSLTVGRDCTNHLVMNGSEQGRAVTTRTLDDIIGDRYVTGVKIDVEGAERLVLDGAERALAERRIRVLQLEWNEQSRSTLGEDREPVAATLRRHGYHLTRPDADGRLVPTDPSGYGEDLFAVVDGADLHAGAPGG</sequence>
<dbReference type="Pfam" id="PF05050">
    <property type="entry name" value="Methyltransf_21"/>
    <property type="match status" value="1"/>
</dbReference>